<keyword evidence="4" id="KW-1185">Reference proteome</keyword>
<evidence type="ECO:0000256" key="2">
    <source>
        <dbReference type="SAM" id="Phobius"/>
    </source>
</evidence>
<comment type="caution">
    <text evidence="3">The sequence shown here is derived from an EMBL/GenBank/DDBJ whole genome shotgun (WGS) entry which is preliminary data.</text>
</comment>
<evidence type="ECO:0008006" key="5">
    <source>
        <dbReference type="Google" id="ProtNLM"/>
    </source>
</evidence>
<evidence type="ECO:0000256" key="1">
    <source>
        <dbReference type="SAM" id="MobiDB-lite"/>
    </source>
</evidence>
<dbReference type="Proteomes" id="UP001246372">
    <property type="component" value="Unassembled WGS sequence"/>
</dbReference>
<dbReference type="EMBL" id="JAVXZY010000010">
    <property type="protein sequence ID" value="MDT9001652.1"/>
    <property type="molecule type" value="Genomic_DNA"/>
</dbReference>
<name>A0ABU3PGA6_9BURK</name>
<reference evidence="3" key="1">
    <citation type="submission" date="2023-09" db="EMBL/GenBank/DDBJ databases">
        <title>Paucibacter sp. APW11 Genome sequencing and assembly.</title>
        <authorList>
            <person name="Kim I."/>
        </authorList>
    </citation>
    <scope>NUCLEOTIDE SEQUENCE</scope>
    <source>
        <strain evidence="3">APW11</strain>
    </source>
</reference>
<feature type="transmembrane region" description="Helical" evidence="2">
    <location>
        <begin position="94"/>
        <end position="115"/>
    </location>
</feature>
<protein>
    <recommendedName>
        <fullName evidence="5">SPOR domain-containing protein</fullName>
    </recommendedName>
</protein>
<dbReference type="RefSeq" id="WP_315652534.1">
    <property type="nucleotide sequence ID" value="NZ_JAVXZY010000010.1"/>
</dbReference>
<keyword evidence="2" id="KW-0472">Membrane</keyword>
<feature type="region of interest" description="Disordered" evidence="1">
    <location>
        <begin position="24"/>
        <end position="43"/>
    </location>
</feature>
<keyword evidence="2" id="KW-1133">Transmembrane helix</keyword>
<sequence>MTAEDKRRDEAELDRQDAEVRAFLGGLRGAERPSELRPEQAGAYDEGQRLHRAFGEMPADGLRPDWSDVRRRAGLAAVSPEPPARHGDAANGPFWRWLAAAAVVAGVGLVVWPQWGPLSSGEAEPGWRGGARGQAQWLAPNPDRDAAELEAQLRGWGAEVLVERSPEGWRLQLRCSGTCQRSQVDARLAELETALDGDGRLTLLLRQR</sequence>
<organism evidence="3 4">
    <name type="scientific">Roseateles aquae</name>
    <dbReference type="NCBI Taxonomy" id="3077235"/>
    <lineage>
        <taxon>Bacteria</taxon>
        <taxon>Pseudomonadati</taxon>
        <taxon>Pseudomonadota</taxon>
        <taxon>Betaproteobacteria</taxon>
        <taxon>Burkholderiales</taxon>
        <taxon>Sphaerotilaceae</taxon>
        <taxon>Roseateles</taxon>
    </lineage>
</organism>
<gene>
    <name evidence="3" type="ORF">RQP53_20415</name>
</gene>
<feature type="compositionally biased region" description="Basic and acidic residues" evidence="1">
    <location>
        <begin position="29"/>
        <end position="38"/>
    </location>
</feature>
<evidence type="ECO:0000313" key="4">
    <source>
        <dbReference type="Proteomes" id="UP001246372"/>
    </source>
</evidence>
<evidence type="ECO:0000313" key="3">
    <source>
        <dbReference type="EMBL" id="MDT9001652.1"/>
    </source>
</evidence>
<keyword evidence="2" id="KW-0812">Transmembrane</keyword>
<accession>A0ABU3PGA6</accession>
<proteinExistence type="predicted"/>